<evidence type="ECO:0000313" key="3">
    <source>
        <dbReference type="EMBL" id="RUT48347.1"/>
    </source>
</evidence>
<dbReference type="SUPFAM" id="SSF48452">
    <property type="entry name" value="TPR-like"/>
    <property type="match status" value="1"/>
</dbReference>
<name>A0A433YEP8_9BACL</name>
<dbReference type="Gene3D" id="1.25.40.10">
    <property type="entry name" value="Tetratricopeptide repeat domain"/>
    <property type="match status" value="1"/>
</dbReference>
<dbReference type="InterPro" id="IPR029063">
    <property type="entry name" value="SAM-dependent_MTases_sf"/>
</dbReference>
<dbReference type="InterPro" id="IPR019734">
    <property type="entry name" value="TPR_rpt"/>
</dbReference>
<dbReference type="InterPro" id="IPR011990">
    <property type="entry name" value="TPR-like_helical_dom_sf"/>
</dbReference>
<sequence>MTGIEQNIYRFSESPIWEMQRAYYEEQGMKAWQSEEVPLYITNNPMIATAYAEMVFGFLQDRAQLGHTTEPVTILELGAGSGRLAFHVLKELCKLRDEAGVALPSFCYCMSDFAQKNITYWQQHRSLKPFVEQGVLDFTLFDATHDTELQLTESNTIIRTGDLQQPLMIIANYFFDSIPQELIYVGDGKIHECRVSLKYPDGAGELSTSELLEQVVPEYHYDRAEEYEQESYAYRDVIKLYQERLEDSHILFPETGLSCLERLSRLSQHGFLLLTADKGDHRLENWEFAEPPEIIHHGSFSLTANYHAIQTFYEHKGAMTFFTPHHYKNLNVGSILMLHDPKSYTQTRLAYQRFINRFGPDDFFTLKEWFEEHLDQMELRQILSFWRLGRYDTELFLKSVERISYLIPTSDDEEMKDLGAGIHLMWTGYYPMESSHDLAVGCGMLLFEMDLYEDALVYFERSTNLDQANSDVLYNMAICYDEAGIEQLARDYAHKALAKDPDHEGALSLLSAL</sequence>
<gene>
    <name evidence="3" type="ORF">EJP82_03285</name>
</gene>
<evidence type="ECO:0000313" key="4">
    <source>
        <dbReference type="Proteomes" id="UP000279446"/>
    </source>
</evidence>
<keyword evidence="4" id="KW-1185">Reference proteome</keyword>
<keyword evidence="2" id="KW-0808">Transferase</keyword>
<dbReference type="OrthoDB" id="5166699at2"/>
<evidence type="ECO:0000256" key="1">
    <source>
        <dbReference type="ARBA" id="ARBA00022603"/>
    </source>
</evidence>
<evidence type="ECO:0000256" key="2">
    <source>
        <dbReference type="ARBA" id="ARBA00022679"/>
    </source>
</evidence>
<dbReference type="GO" id="GO:0008168">
    <property type="term" value="F:methyltransferase activity"/>
    <property type="evidence" value="ECO:0007669"/>
    <property type="project" value="UniProtKB-KW"/>
</dbReference>
<dbReference type="GO" id="GO:0032259">
    <property type="term" value="P:methylation"/>
    <property type="evidence" value="ECO:0007669"/>
    <property type="project" value="UniProtKB-KW"/>
</dbReference>
<comment type="caution">
    <text evidence="3">The sequence shown here is derived from an EMBL/GenBank/DDBJ whole genome shotgun (WGS) entry which is preliminary data.</text>
</comment>
<keyword evidence="1" id="KW-0489">Methyltransferase</keyword>
<dbReference type="Pfam" id="PF02636">
    <property type="entry name" value="Methyltransf_28"/>
    <property type="match status" value="1"/>
</dbReference>
<accession>A0A433YEP8</accession>
<dbReference type="SUPFAM" id="SSF53335">
    <property type="entry name" value="S-adenosyl-L-methionine-dependent methyltransferases"/>
    <property type="match status" value="1"/>
</dbReference>
<dbReference type="InterPro" id="IPR038375">
    <property type="entry name" value="NDUFAF7_sf"/>
</dbReference>
<reference evidence="3 4" key="1">
    <citation type="submission" date="2018-12" db="EMBL/GenBank/DDBJ databases">
        <authorList>
            <person name="Sun L."/>
            <person name="Chen Z."/>
        </authorList>
    </citation>
    <scope>NUCLEOTIDE SEQUENCE [LARGE SCALE GENOMIC DNA]</scope>
    <source>
        <strain evidence="3 4">DSM 15890</strain>
    </source>
</reference>
<dbReference type="SMART" id="SM00028">
    <property type="entry name" value="TPR"/>
    <property type="match status" value="2"/>
</dbReference>
<organism evidence="3 4">
    <name type="scientific">Paenibacillus anaericanus</name>
    <dbReference type="NCBI Taxonomy" id="170367"/>
    <lineage>
        <taxon>Bacteria</taxon>
        <taxon>Bacillati</taxon>
        <taxon>Bacillota</taxon>
        <taxon>Bacilli</taxon>
        <taxon>Bacillales</taxon>
        <taxon>Paenibacillaceae</taxon>
        <taxon>Paenibacillus</taxon>
    </lineage>
</organism>
<dbReference type="RefSeq" id="WP_127190769.1">
    <property type="nucleotide sequence ID" value="NZ_RZNY01000002.1"/>
</dbReference>
<dbReference type="EMBL" id="RZNY01000002">
    <property type="protein sequence ID" value="RUT48347.1"/>
    <property type="molecule type" value="Genomic_DNA"/>
</dbReference>
<dbReference type="Gene3D" id="3.40.50.12710">
    <property type="match status" value="1"/>
</dbReference>
<dbReference type="InterPro" id="IPR003788">
    <property type="entry name" value="NDUFAF7"/>
</dbReference>
<proteinExistence type="predicted"/>
<dbReference type="Proteomes" id="UP000279446">
    <property type="component" value="Unassembled WGS sequence"/>
</dbReference>
<dbReference type="AlphaFoldDB" id="A0A433YEP8"/>
<protein>
    <submittedName>
        <fullName evidence="3">Tetratricopeptide repeat protein</fullName>
    </submittedName>
</protein>